<accession>A0A5M4B9P7</accession>
<keyword evidence="3" id="KW-1185">Reference proteome</keyword>
<organism evidence="2 3">
    <name type="scientific">Capnocytophaga felis</name>
    <dbReference type="NCBI Taxonomy" id="2267611"/>
    <lineage>
        <taxon>Bacteria</taxon>
        <taxon>Pseudomonadati</taxon>
        <taxon>Bacteroidota</taxon>
        <taxon>Flavobacteriia</taxon>
        <taxon>Flavobacteriales</taxon>
        <taxon>Flavobacteriaceae</taxon>
        <taxon>Capnocytophaga</taxon>
    </lineage>
</organism>
<sequence length="164" mass="19015">MFADTLKTISDLIVKSNGTLIPYGKEKYGFKRRYSVSEQEIYTFENTYNIKVPKAYKEFLLTVGSCSLFIMEKTGNGYDFLAPNEVHDWSNTVFTGTDCDLFPEILLTVSIPALGHQAGFLTTKDSENFGEFYPDIPPEYWIEDTDFYNFEEWLENLLQERLSF</sequence>
<dbReference type="InterPro" id="IPR037883">
    <property type="entry name" value="Knr4/Smi1-like_sf"/>
</dbReference>
<evidence type="ECO:0000259" key="1">
    <source>
        <dbReference type="SMART" id="SM00860"/>
    </source>
</evidence>
<protein>
    <recommendedName>
        <fullName evidence="1">Knr4/Smi1-like domain-containing protein</fullName>
    </recommendedName>
</protein>
<name>A0A5M4B9P7_9FLAO</name>
<feature type="domain" description="Knr4/Smi1-like" evidence="1">
    <location>
        <begin position="35"/>
        <end position="156"/>
    </location>
</feature>
<dbReference type="Pfam" id="PF09346">
    <property type="entry name" value="SMI1_KNR4"/>
    <property type="match status" value="1"/>
</dbReference>
<evidence type="ECO:0000313" key="2">
    <source>
        <dbReference type="EMBL" id="GET46012.1"/>
    </source>
</evidence>
<gene>
    <name evidence="2" type="ORF">RCZ01_13140</name>
</gene>
<dbReference type="OrthoDB" id="6424941at2"/>
<evidence type="ECO:0000313" key="3">
    <source>
        <dbReference type="Proteomes" id="UP000398217"/>
    </source>
</evidence>
<dbReference type="RefSeq" id="WP_155284644.1">
    <property type="nucleotide sequence ID" value="NZ_BLBC01000007.1"/>
</dbReference>
<dbReference type="EMBL" id="BLBC01000007">
    <property type="protein sequence ID" value="GET46012.1"/>
    <property type="molecule type" value="Genomic_DNA"/>
</dbReference>
<dbReference type="SMART" id="SM00860">
    <property type="entry name" value="SMI1_KNR4"/>
    <property type="match status" value="1"/>
</dbReference>
<proteinExistence type="predicted"/>
<dbReference type="InterPro" id="IPR018958">
    <property type="entry name" value="Knr4/Smi1-like_dom"/>
</dbReference>
<dbReference type="SUPFAM" id="SSF160631">
    <property type="entry name" value="SMI1/KNR4-like"/>
    <property type="match status" value="1"/>
</dbReference>
<comment type="caution">
    <text evidence="2">The sequence shown here is derived from an EMBL/GenBank/DDBJ whole genome shotgun (WGS) entry which is preliminary data.</text>
</comment>
<dbReference type="Gene3D" id="3.40.1580.10">
    <property type="entry name" value="SMI1/KNR4-like"/>
    <property type="match status" value="1"/>
</dbReference>
<dbReference type="Proteomes" id="UP000398217">
    <property type="component" value="Unassembled WGS sequence"/>
</dbReference>
<reference evidence="3" key="1">
    <citation type="journal article" date="2020" name="Int. J. Syst. Evol. Microbiol.">
        <title>Capnocytophaga felis sp. nov. isolated from the feline oral cavity.</title>
        <authorList>
            <person name="Suzuki M."/>
            <person name="Umeda K."/>
            <person name="Kimura M."/>
            <person name="Imaoka K."/>
            <person name="Morikawa S."/>
            <person name="Maeda K."/>
        </authorList>
    </citation>
    <scope>NUCLEOTIDE SEQUENCE [LARGE SCALE GENOMIC DNA]</scope>
    <source>
        <strain evidence="3">KC07070</strain>
    </source>
</reference>
<dbReference type="AlphaFoldDB" id="A0A5M4B9P7"/>